<protein>
    <submittedName>
        <fullName evidence="1">DUF1289 domain-containing protein</fullName>
    </submittedName>
</protein>
<dbReference type="RefSeq" id="WP_221005951.1">
    <property type="nucleotide sequence ID" value="NZ_CP081150.1"/>
</dbReference>
<dbReference type="PANTHER" id="PTHR35175">
    <property type="entry name" value="DUF1289 DOMAIN-CONTAINING PROTEIN"/>
    <property type="match status" value="1"/>
</dbReference>
<sequence>MSIASPCINACQLNPSRAYCQGCLRTLDEIRAWSKLSDPDKLAVWQRLKRTPCEQSIQTA</sequence>
<gene>
    <name evidence="1" type="ORF">K4H28_15040</name>
</gene>
<name>A0ABX8Z6Z8_9NEIS</name>
<dbReference type="Proteomes" id="UP000825679">
    <property type="component" value="Chromosome"/>
</dbReference>
<dbReference type="EMBL" id="CP081150">
    <property type="protein sequence ID" value="QZA77570.1"/>
    <property type="molecule type" value="Genomic_DNA"/>
</dbReference>
<organism evidence="1 2">
    <name type="scientific">Deefgea tanakiae</name>
    <dbReference type="NCBI Taxonomy" id="2865840"/>
    <lineage>
        <taxon>Bacteria</taxon>
        <taxon>Pseudomonadati</taxon>
        <taxon>Pseudomonadota</taxon>
        <taxon>Betaproteobacteria</taxon>
        <taxon>Neisseriales</taxon>
        <taxon>Chitinibacteraceae</taxon>
        <taxon>Deefgea</taxon>
    </lineage>
</organism>
<evidence type="ECO:0000313" key="1">
    <source>
        <dbReference type="EMBL" id="QZA77570.1"/>
    </source>
</evidence>
<proteinExistence type="predicted"/>
<accession>A0ABX8Z6Z8</accession>
<keyword evidence="2" id="KW-1185">Reference proteome</keyword>
<evidence type="ECO:0000313" key="2">
    <source>
        <dbReference type="Proteomes" id="UP000825679"/>
    </source>
</evidence>
<dbReference type="InterPro" id="IPR010710">
    <property type="entry name" value="DUF1289"/>
</dbReference>
<dbReference type="PANTHER" id="PTHR35175:SF2">
    <property type="entry name" value="DUF1289 DOMAIN-CONTAINING PROTEIN"/>
    <property type="match status" value="1"/>
</dbReference>
<reference evidence="1 2" key="1">
    <citation type="submission" date="2021-08" db="EMBL/GenBank/DDBJ databases">
        <title>complete genome sequencing of Deefgea sp. D25.</title>
        <authorList>
            <person name="Bae J.-W."/>
            <person name="Gim D.-H."/>
        </authorList>
    </citation>
    <scope>NUCLEOTIDE SEQUENCE [LARGE SCALE GENOMIC DNA]</scope>
    <source>
        <strain evidence="1 2">D25</strain>
    </source>
</reference>
<dbReference type="Pfam" id="PF06945">
    <property type="entry name" value="DUF1289"/>
    <property type="match status" value="1"/>
</dbReference>